<evidence type="ECO:0000313" key="1">
    <source>
        <dbReference type="EMBL" id="MCG6659902.1"/>
    </source>
</evidence>
<protein>
    <recommendedName>
        <fullName evidence="3">HEPN domain-containing protein</fullName>
    </recommendedName>
</protein>
<gene>
    <name evidence="1" type="ORF">HOP52_19360</name>
</gene>
<sequence length="320" mass="36246">MSEYGLKEAIDEHMPFIDEHLQKLNVPIFDRFMRAAYLFVDFAIIDSNYESKEELLKSAAFIEGIIPLVNDWYWDKYGELAKSPVNRTYSGIITPYGHPVLVKIPATTSRVEVPNETAWLTFPDCLTENESIGDMAQTKIDLGKLPAEEMDRMSTEFSEVVSMTRKINLNVGSVGGINKEAANMADGIWGHIEKSIADILSFQDTQASIGCWELHLAIEKTLKVYLKQICGLWVFGHDLNKLSSKINNHDASLDFSVIQSLPSDKDAIKLRYAELVTNVSEAVDYYKKALRLIEKVTSKYERKYSINNASFLLKMAPWAK</sequence>
<comment type="caution">
    <text evidence="1">The sequence shown here is derived from an EMBL/GenBank/DDBJ whole genome shotgun (WGS) entry which is preliminary data.</text>
</comment>
<dbReference type="EMBL" id="JABFUC010000030">
    <property type="protein sequence ID" value="MCG6659902.1"/>
    <property type="molecule type" value="Genomic_DNA"/>
</dbReference>
<dbReference type="RefSeq" id="WP_238979172.1">
    <property type="nucleotide sequence ID" value="NZ_JABFUC010000030.1"/>
</dbReference>
<dbReference type="Proteomes" id="UP000814385">
    <property type="component" value="Unassembled WGS sequence"/>
</dbReference>
<accession>A0ABS9PF70</accession>
<evidence type="ECO:0008006" key="3">
    <source>
        <dbReference type="Google" id="ProtNLM"/>
    </source>
</evidence>
<name>A0ABS9PF70_9GAMM</name>
<dbReference type="Gene3D" id="1.20.120.330">
    <property type="entry name" value="Nucleotidyltransferases domain 2"/>
    <property type="match status" value="1"/>
</dbReference>
<reference evidence="1 2" key="1">
    <citation type="submission" date="2020-05" db="EMBL/GenBank/DDBJ databases">
        <title>Comparative genomic analysis of denitrifying bacteria from Halomonas genus.</title>
        <authorList>
            <person name="Wang L."/>
            <person name="Shao Z."/>
        </authorList>
    </citation>
    <scope>NUCLEOTIDE SEQUENCE [LARGE SCALE GENOMIC DNA]</scope>
    <source>
        <strain evidence="1 2">A4</strain>
    </source>
</reference>
<evidence type="ECO:0000313" key="2">
    <source>
        <dbReference type="Proteomes" id="UP000814385"/>
    </source>
</evidence>
<organism evidence="1 2">
    <name type="scientific">Billgrantia campisalis</name>
    <dbReference type="NCBI Taxonomy" id="74661"/>
    <lineage>
        <taxon>Bacteria</taxon>
        <taxon>Pseudomonadati</taxon>
        <taxon>Pseudomonadota</taxon>
        <taxon>Gammaproteobacteria</taxon>
        <taxon>Oceanospirillales</taxon>
        <taxon>Halomonadaceae</taxon>
        <taxon>Billgrantia</taxon>
    </lineage>
</organism>
<proteinExistence type="predicted"/>
<keyword evidence="2" id="KW-1185">Reference proteome</keyword>